<evidence type="ECO:0000313" key="6">
    <source>
        <dbReference type="EMBL" id="MBN3544115.1"/>
    </source>
</evidence>
<evidence type="ECO:0000256" key="2">
    <source>
        <dbReference type="ARBA" id="ARBA00022448"/>
    </source>
</evidence>
<dbReference type="Gene3D" id="3.40.50.300">
    <property type="entry name" value="P-loop containing nucleotide triphosphate hydrolases"/>
    <property type="match status" value="1"/>
</dbReference>
<dbReference type="Proteomes" id="UP001319060">
    <property type="component" value="Unassembled WGS sequence"/>
</dbReference>
<dbReference type="RefSeq" id="WP_188404280.1">
    <property type="nucleotide sequence ID" value="NZ_BMCE01000004.1"/>
</dbReference>
<dbReference type="GO" id="GO:0005524">
    <property type="term" value="F:ATP binding"/>
    <property type="evidence" value="ECO:0007669"/>
    <property type="project" value="UniProtKB-KW"/>
</dbReference>
<dbReference type="InterPro" id="IPR003439">
    <property type="entry name" value="ABC_transporter-like_ATP-bd"/>
</dbReference>
<keyword evidence="3" id="KW-0547">Nucleotide-binding</keyword>
<dbReference type="EMBL" id="JAFHKS010000040">
    <property type="protein sequence ID" value="MBN3544115.1"/>
    <property type="molecule type" value="Genomic_DNA"/>
</dbReference>
<keyword evidence="2" id="KW-0813">Transport</keyword>
<keyword evidence="4 6" id="KW-0067">ATP-binding</keyword>
<evidence type="ECO:0000256" key="3">
    <source>
        <dbReference type="ARBA" id="ARBA00022741"/>
    </source>
</evidence>
<sequence>MSKNILRTINLYKKYSDDYVLNNINISIKEGDIYGLIGLNGAGKSSLIRLITGLTAPTNGSIELFDGKSQNLSIRKRMGAIVESPALIPSMTASENLEVHRLVKGIPGKESIKHKLSLVGLKDTKRKKVKQFSLGMKQRLGLALALLGDPELLILDEPTNGLDPVGVIEFRELIKKLNRERGITILISSHMLSELSQLANRFGILHKGRLVEEISIKELNEKCKQHLLIKVDNVNRAATILENELKTNEFEVKHDGTIKLYALLDEVRQVSQSLTNNGLIIEQMTPMGKDLESYFTSIVGSSNNG</sequence>
<dbReference type="InterPro" id="IPR003593">
    <property type="entry name" value="AAA+_ATPase"/>
</dbReference>
<dbReference type="SUPFAM" id="SSF52540">
    <property type="entry name" value="P-loop containing nucleoside triphosphate hydrolases"/>
    <property type="match status" value="1"/>
</dbReference>
<organism evidence="6 7">
    <name type="scientific">Fictibacillus barbaricus</name>
    <dbReference type="NCBI Taxonomy" id="182136"/>
    <lineage>
        <taxon>Bacteria</taxon>
        <taxon>Bacillati</taxon>
        <taxon>Bacillota</taxon>
        <taxon>Bacilli</taxon>
        <taxon>Bacillales</taxon>
        <taxon>Fictibacillaceae</taxon>
        <taxon>Fictibacillus</taxon>
    </lineage>
</organism>
<dbReference type="Pfam" id="PF00005">
    <property type="entry name" value="ABC_tran"/>
    <property type="match status" value="1"/>
</dbReference>
<comment type="similarity">
    <text evidence="1">Belongs to the ABC transporter superfamily.</text>
</comment>
<dbReference type="InterPro" id="IPR017871">
    <property type="entry name" value="ABC_transporter-like_CS"/>
</dbReference>
<evidence type="ECO:0000256" key="4">
    <source>
        <dbReference type="ARBA" id="ARBA00022840"/>
    </source>
</evidence>
<comment type="caution">
    <text evidence="6">The sequence shown here is derived from an EMBL/GenBank/DDBJ whole genome shotgun (WGS) entry which is preliminary data.</text>
</comment>
<dbReference type="SMART" id="SM00382">
    <property type="entry name" value="AAA"/>
    <property type="match status" value="1"/>
</dbReference>
<evidence type="ECO:0000259" key="5">
    <source>
        <dbReference type="PROSITE" id="PS50893"/>
    </source>
</evidence>
<name>A0ABS2ZBK5_9BACL</name>
<proteinExistence type="inferred from homology"/>
<dbReference type="PANTHER" id="PTHR43335:SF8">
    <property type="entry name" value="ABC TRANSPORTER, ATP-BINDING PROTEIN"/>
    <property type="match status" value="1"/>
</dbReference>
<feature type="domain" description="ABC transporter" evidence="5">
    <location>
        <begin position="6"/>
        <end position="232"/>
    </location>
</feature>
<evidence type="ECO:0000313" key="7">
    <source>
        <dbReference type="Proteomes" id="UP001319060"/>
    </source>
</evidence>
<evidence type="ECO:0000256" key="1">
    <source>
        <dbReference type="ARBA" id="ARBA00005417"/>
    </source>
</evidence>
<keyword evidence="7" id="KW-1185">Reference proteome</keyword>
<dbReference type="InterPro" id="IPR027417">
    <property type="entry name" value="P-loop_NTPase"/>
</dbReference>
<protein>
    <submittedName>
        <fullName evidence="6">ATP-binding cassette domain-containing protein</fullName>
    </submittedName>
</protein>
<gene>
    <name evidence="6" type="ORF">JYA64_02270</name>
</gene>
<dbReference type="PANTHER" id="PTHR43335">
    <property type="entry name" value="ABC TRANSPORTER, ATP-BINDING PROTEIN"/>
    <property type="match status" value="1"/>
</dbReference>
<reference evidence="6 7" key="1">
    <citation type="submission" date="2021-01" db="EMBL/GenBank/DDBJ databases">
        <title>Genome Sequencing of Type Strains.</title>
        <authorList>
            <person name="Lemaire J.F."/>
            <person name="Inderbitzin P."/>
            <person name="Collins S.B."/>
            <person name="Wespe N."/>
            <person name="Knight-Connoni V."/>
        </authorList>
    </citation>
    <scope>NUCLEOTIDE SEQUENCE [LARGE SCALE GENOMIC DNA]</scope>
    <source>
        <strain evidence="6 7">DSM 14730</strain>
    </source>
</reference>
<accession>A0ABS2ZBK5</accession>
<dbReference type="PROSITE" id="PS00211">
    <property type="entry name" value="ABC_TRANSPORTER_1"/>
    <property type="match status" value="1"/>
</dbReference>
<dbReference type="PROSITE" id="PS50893">
    <property type="entry name" value="ABC_TRANSPORTER_2"/>
    <property type="match status" value="1"/>
</dbReference>